<comment type="caution">
    <text evidence="1">The sequence shown here is derived from an EMBL/GenBank/DDBJ whole genome shotgun (WGS) entry which is preliminary data.</text>
</comment>
<evidence type="ECO:0000313" key="1">
    <source>
        <dbReference type="EMBL" id="KDE63954.1"/>
    </source>
</evidence>
<dbReference type="Proteomes" id="UP000027473">
    <property type="component" value="Unassembled WGS sequence"/>
</dbReference>
<organism evidence="1 2">
    <name type="scientific">Fusobacterium necrophorum BL</name>
    <dbReference type="NCBI Taxonomy" id="1441732"/>
    <lineage>
        <taxon>Bacteria</taxon>
        <taxon>Fusobacteriati</taxon>
        <taxon>Fusobacteriota</taxon>
        <taxon>Fusobacteriia</taxon>
        <taxon>Fusobacteriales</taxon>
        <taxon>Fusobacteriaceae</taxon>
        <taxon>Fusobacterium</taxon>
    </lineage>
</organism>
<dbReference type="AlphaFoldDB" id="A0AB73BXB7"/>
<dbReference type="EMBL" id="JAAC01000057">
    <property type="protein sequence ID" value="KDE63954.1"/>
    <property type="molecule type" value="Genomic_DNA"/>
</dbReference>
<accession>A0AB73BXB7</accession>
<gene>
    <name evidence="1" type="ORF">FUSO3_03775</name>
</gene>
<sequence length="29" mass="3664">MNFKISFLNKENEKIRLEFSRKKKIVFYI</sequence>
<reference evidence="1 2" key="1">
    <citation type="submission" date="2014-01" db="EMBL/GenBank/DDBJ databases">
        <title>Comparative genomics of Fusobacterium necrophorum wild isolates.</title>
        <authorList>
            <person name="Kittichotirat W."/>
            <person name="Bumgarner R.E."/>
            <person name="Lawrence P."/>
        </authorList>
    </citation>
    <scope>NUCLEOTIDE SEQUENCE [LARGE SCALE GENOMIC DNA]</scope>
    <source>
        <strain evidence="1 2">BL</strain>
    </source>
</reference>
<protein>
    <submittedName>
        <fullName evidence="1">Uncharacterized protein</fullName>
    </submittedName>
</protein>
<name>A0AB73BXB7_9FUSO</name>
<proteinExistence type="predicted"/>
<evidence type="ECO:0000313" key="2">
    <source>
        <dbReference type="Proteomes" id="UP000027473"/>
    </source>
</evidence>